<feature type="domain" description="N-acetyltransferase" evidence="1">
    <location>
        <begin position="116"/>
        <end position="253"/>
    </location>
</feature>
<dbReference type="CDD" id="cd04301">
    <property type="entry name" value="NAT_SF"/>
    <property type="match status" value="1"/>
</dbReference>
<dbReference type="InterPro" id="IPR000182">
    <property type="entry name" value="GNAT_dom"/>
</dbReference>
<evidence type="ECO:0000313" key="2">
    <source>
        <dbReference type="EMBL" id="RVT67379.1"/>
    </source>
</evidence>
<organism evidence="2 3">
    <name type="scientific">Niallia taxi</name>
    <dbReference type="NCBI Taxonomy" id="2499688"/>
    <lineage>
        <taxon>Bacteria</taxon>
        <taxon>Bacillati</taxon>
        <taxon>Bacillota</taxon>
        <taxon>Bacilli</taxon>
        <taxon>Bacillales</taxon>
        <taxon>Bacillaceae</taxon>
        <taxon>Niallia</taxon>
    </lineage>
</organism>
<dbReference type="InterPro" id="IPR016181">
    <property type="entry name" value="Acyl_CoA_acyltransferase"/>
</dbReference>
<gene>
    <name evidence="2" type="ORF">EM808_02570</name>
</gene>
<comment type="caution">
    <text evidence="2">The sequence shown here is derived from an EMBL/GenBank/DDBJ whole genome shotgun (WGS) entry which is preliminary data.</text>
</comment>
<keyword evidence="3" id="KW-1185">Reference proteome</keyword>
<dbReference type="Pfam" id="PF18467">
    <property type="entry name" value="DUF5613"/>
    <property type="match status" value="1"/>
</dbReference>
<keyword evidence="2" id="KW-0808">Transferase</keyword>
<dbReference type="AlphaFoldDB" id="A0A437KGT1"/>
<dbReference type="Gene3D" id="3.40.630.30">
    <property type="match status" value="1"/>
</dbReference>
<dbReference type="EMBL" id="RZTZ01000001">
    <property type="protein sequence ID" value="RVT67379.1"/>
    <property type="molecule type" value="Genomic_DNA"/>
</dbReference>
<evidence type="ECO:0000313" key="3">
    <source>
        <dbReference type="Proteomes" id="UP000288024"/>
    </source>
</evidence>
<dbReference type="RefSeq" id="WP_127735367.1">
    <property type="nucleotide sequence ID" value="NZ_JBBJSR010000002.1"/>
</dbReference>
<evidence type="ECO:0000259" key="1">
    <source>
        <dbReference type="PROSITE" id="PS51186"/>
    </source>
</evidence>
<proteinExistence type="predicted"/>
<dbReference type="SUPFAM" id="SSF55729">
    <property type="entry name" value="Acyl-CoA N-acyltransferases (Nat)"/>
    <property type="match status" value="1"/>
</dbReference>
<dbReference type="PROSITE" id="PS51186">
    <property type="entry name" value="GNAT"/>
    <property type="match status" value="1"/>
</dbReference>
<name>A0A437KGT1_9BACI</name>
<accession>A0A437KGT1</accession>
<dbReference type="InterPro" id="IPR040549">
    <property type="entry name" value="DUF5613"/>
</dbReference>
<dbReference type="Proteomes" id="UP000288024">
    <property type="component" value="Unassembled WGS sequence"/>
</dbReference>
<protein>
    <submittedName>
        <fullName evidence="2">N-acetyltransferase</fullName>
    </submittedName>
</protein>
<dbReference type="Pfam" id="PF00583">
    <property type="entry name" value="Acetyltransf_1"/>
    <property type="match status" value="1"/>
</dbReference>
<sequence length="253" mass="29573">MKEVSYMDIHNEGITAFESDMFVHLHDSKLLIRYDSNLIAFKRMPNVQEFSKTEKYLHDYHLERNQKHLKFTFPPNEKIEKEVLAKLIREGYDIGFTELYTINPLNFPKVKKQPEIEVVPVSDSELEDFLALSYQQDSIYGSEFAARKRENNKLHFENSKFWQVLAYYGGIPAGGLEIIIQDQTVEIDGLFVLSEFQRKKVAAHLQQLVMESFPDKTVILVADGEDTPKEMYKKQNYQYAGFRYEAVKVLPNN</sequence>
<dbReference type="GO" id="GO:0016747">
    <property type="term" value="F:acyltransferase activity, transferring groups other than amino-acyl groups"/>
    <property type="evidence" value="ECO:0007669"/>
    <property type="project" value="InterPro"/>
</dbReference>
<reference evidence="2 3" key="1">
    <citation type="submission" date="2019-01" db="EMBL/GenBank/DDBJ databases">
        <title>Bacillus sp. M5HDSG1-1, whole genome shotgun sequence.</title>
        <authorList>
            <person name="Tuo L."/>
        </authorList>
    </citation>
    <scope>NUCLEOTIDE SEQUENCE [LARGE SCALE GENOMIC DNA]</scope>
    <source>
        <strain evidence="2 3">M5HDSG1-1</strain>
    </source>
</reference>